<feature type="compositionally biased region" description="Polar residues" evidence="1">
    <location>
        <begin position="376"/>
        <end position="391"/>
    </location>
</feature>
<name>A0A8H5LN29_9AGAR</name>
<feature type="compositionally biased region" description="Polar residues" evidence="1">
    <location>
        <begin position="483"/>
        <end position="497"/>
    </location>
</feature>
<protein>
    <recommendedName>
        <fullName evidence="2">Nitrogen regulatory protein areA GATA-like domain-containing protein</fullName>
    </recommendedName>
</protein>
<feature type="compositionally biased region" description="Low complexity" evidence="1">
    <location>
        <begin position="151"/>
        <end position="170"/>
    </location>
</feature>
<feature type="region of interest" description="Disordered" evidence="1">
    <location>
        <begin position="405"/>
        <end position="824"/>
    </location>
</feature>
<evidence type="ECO:0000256" key="1">
    <source>
        <dbReference type="SAM" id="MobiDB-lite"/>
    </source>
</evidence>
<feature type="compositionally biased region" description="Low complexity" evidence="1">
    <location>
        <begin position="1393"/>
        <end position="1402"/>
    </location>
</feature>
<feature type="compositionally biased region" description="Basic and acidic residues" evidence="1">
    <location>
        <begin position="1005"/>
        <end position="1014"/>
    </location>
</feature>
<dbReference type="GO" id="GO:0006808">
    <property type="term" value="P:regulation of nitrogen utilization"/>
    <property type="evidence" value="ECO:0007669"/>
    <property type="project" value="TreeGrafter"/>
</dbReference>
<dbReference type="PANTHER" id="PTHR28014:SF1">
    <property type="entry name" value="NEGATIVE REGULATOR OF RAS-CAMP PATHWAY"/>
    <property type="match status" value="1"/>
</dbReference>
<gene>
    <name evidence="3" type="ORF">D9758_008333</name>
</gene>
<accession>A0A8H5LN29</accession>
<organism evidence="3 4">
    <name type="scientific">Tetrapyrgos nigripes</name>
    <dbReference type="NCBI Taxonomy" id="182062"/>
    <lineage>
        <taxon>Eukaryota</taxon>
        <taxon>Fungi</taxon>
        <taxon>Dikarya</taxon>
        <taxon>Basidiomycota</taxon>
        <taxon>Agaricomycotina</taxon>
        <taxon>Agaricomycetes</taxon>
        <taxon>Agaricomycetidae</taxon>
        <taxon>Agaricales</taxon>
        <taxon>Marasmiineae</taxon>
        <taxon>Marasmiaceae</taxon>
        <taxon>Tetrapyrgos</taxon>
    </lineage>
</organism>
<feature type="compositionally biased region" description="Low complexity" evidence="1">
    <location>
        <begin position="294"/>
        <end position="320"/>
    </location>
</feature>
<proteinExistence type="predicted"/>
<feature type="region of interest" description="Disordered" evidence="1">
    <location>
        <begin position="1639"/>
        <end position="1683"/>
    </location>
</feature>
<feature type="compositionally biased region" description="Low complexity" evidence="1">
    <location>
        <begin position="92"/>
        <end position="103"/>
    </location>
</feature>
<feature type="compositionally biased region" description="Polar residues" evidence="1">
    <location>
        <begin position="974"/>
        <end position="988"/>
    </location>
</feature>
<dbReference type="InterPro" id="IPR053043">
    <property type="entry name" value="Ras-cAMP_regulatory"/>
</dbReference>
<feature type="compositionally biased region" description="Low complexity" evidence="1">
    <location>
        <begin position="895"/>
        <end position="905"/>
    </location>
</feature>
<feature type="region of interest" description="Disordered" evidence="1">
    <location>
        <begin position="1503"/>
        <end position="1550"/>
    </location>
</feature>
<dbReference type="EMBL" id="JAACJM010000034">
    <property type="protein sequence ID" value="KAF5363188.1"/>
    <property type="molecule type" value="Genomic_DNA"/>
</dbReference>
<feature type="compositionally biased region" description="Polar residues" evidence="1">
    <location>
        <begin position="1057"/>
        <end position="1068"/>
    </location>
</feature>
<feature type="compositionally biased region" description="Low complexity" evidence="1">
    <location>
        <begin position="180"/>
        <end position="198"/>
    </location>
</feature>
<feature type="compositionally biased region" description="Polar residues" evidence="1">
    <location>
        <begin position="930"/>
        <end position="944"/>
    </location>
</feature>
<feature type="region of interest" description="Disordered" evidence="1">
    <location>
        <begin position="277"/>
        <end position="391"/>
    </location>
</feature>
<dbReference type="OrthoDB" id="515401at2759"/>
<keyword evidence="4" id="KW-1185">Reference proteome</keyword>
<comment type="caution">
    <text evidence="3">The sequence shown here is derived from an EMBL/GenBank/DDBJ whole genome shotgun (WGS) entry which is preliminary data.</text>
</comment>
<feature type="compositionally biased region" description="Basic and acidic residues" evidence="1">
    <location>
        <begin position="809"/>
        <end position="820"/>
    </location>
</feature>
<evidence type="ECO:0000313" key="4">
    <source>
        <dbReference type="Proteomes" id="UP000559256"/>
    </source>
</evidence>
<feature type="compositionally biased region" description="Pro residues" evidence="1">
    <location>
        <begin position="211"/>
        <end position="221"/>
    </location>
</feature>
<evidence type="ECO:0000259" key="2">
    <source>
        <dbReference type="Pfam" id="PF08550"/>
    </source>
</evidence>
<feature type="region of interest" description="Disordered" evidence="1">
    <location>
        <begin position="66"/>
        <end position="107"/>
    </location>
</feature>
<feature type="compositionally biased region" description="Gly residues" evidence="1">
    <location>
        <begin position="588"/>
        <end position="602"/>
    </location>
</feature>
<feature type="compositionally biased region" description="Basic and acidic residues" evidence="1">
    <location>
        <begin position="642"/>
        <end position="658"/>
    </location>
</feature>
<feature type="compositionally biased region" description="Polar residues" evidence="1">
    <location>
        <begin position="1340"/>
        <end position="1355"/>
    </location>
</feature>
<feature type="compositionally biased region" description="Low complexity" evidence="1">
    <location>
        <begin position="520"/>
        <end position="547"/>
    </location>
</feature>
<feature type="domain" description="Nitrogen regulatory protein areA GATA-like" evidence="2">
    <location>
        <begin position="29"/>
        <end position="56"/>
    </location>
</feature>
<dbReference type="GO" id="GO:0000122">
    <property type="term" value="P:negative regulation of transcription by RNA polymerase II"/>
    <property type="evidence" value="ECO:0007669"/>
    <property type="project" value="TreeGrafter"/>
</dbReference>
<reference evidence="3 4" key="1">
    <citation type="journal article" date="2020" name="ISME J.">
        <title>Uncovering the hidden diversity of litter-decomposition mechanisms in mushroom-forming fungi.</title>
        <authorList>
            <person name="Floudas D."/>
            <person name="Bentzer J."/>
            <person name="Ahren D."/>
            <person name="Johansson T."/>
            <person name="Persson P."/>
            <person name="Tunlid A."/>
        </authorList>
    </citation>
    <scope>NUCLEOTIDE SEQUENCE [LARGE SCALE GENOMIC DNA]</scope>
    <source>
        <strain evidence="3 4">CBS 291.85</strain>
    </source>
</reference>
<feature type="compositionally biased region" description="Low complexity" evidence="1">
    <location>
        <begin position="660"/>
        <end position="670"/>
    </location>
</feature>
<feature type="region of interest" description="Disordered" evidence="1">
    <location>
        <begin position="1337"/>
        <end position="1490"/>
    </location>
</feature>
<feature type="region of interest" description="Disordered" evidence="1">
    <location>
        <begin position="150"/>
        <end position="221"/>
    </location>
</feature>
<feature type="compositionally biased region" description="Low complexity" evidence="1">
    <location>
        <begin position="735"/>
        <end position="749"/>
    </location>
</feature>
<dbReference type="Proteomes" id="UP000559256">
    <property type="component" value="Unassembled WGS sequence"/>
</dbReference>
<feature type="compositionally biased region" description="Polar residues" evidence="1">
    <location>
        <begin position="1536"/>
        <end position="1546"/>
    </location>
</feature>
<feature type="compositionally biased region" description="Basic and acidic residues" evidence="1">
    <location>
        <begin position="328"/>
        <end position="344"/>
    </location>
</feature>
<feature type="compositionally biased region" description="Low complexity" evidence="1">
    <location>
        <begin position="1015"/>
        <end position="1032"/>
    </location>
</feature>
<feature type="compositionally biased region" description="Low complexity" evidence="1">
    <location>
        <begin position="1210"/>
        <end position="1220"/>
    </location>
</feature>
<feature type="compositionally biased region" description="Basic and acidic residues" evidence="1">
    <location>
        <begin position="1301"/>
        <end position="1317"/>
    </location>
</feature>
<feature type="compositionally biased region" description="Low complexity" evidence="1">
    <location>
        <begin position="428"/>
        <end position="441"/>
    </location>
</feature>
<feature type="compositionally biased region" description="Acidic residues" evidence="1">
    <location>
        <begin position="1474"/>
        <end position="1484"/>
    </location>
</feature>
<feature type="compositionally biased region" description="Basic and acidic residues" evidence="1">
    <location>
        <begin position="767"/>
        <end position="779"/>
    </location>
</feature>
<dbReference type="Pfam" id="PF08550">
    <property type="entry name" value="GATA_AreA"/>
    <property type="match status" value="1"/>
</dbReference>
<feature type="compositionally biased region" description="Low complexity" evidence="1">
    <location>
        <begin position="1509"/>
        <end position="1523"/>
    </location>
</feature>
<evidence type="ECO:0000313" key="3">
    <source>
        <dbReference type="EMBL" id="KAF5363188.1"/>
    </source>
</evidence>
<feature type="region of interest" description="Disordered" evidence="1">
    <location>
        <begin position="1103"/>
        <end position="1254"/>
    </location>
</feature>
<feature type="compositionally biased region" description="Polar residues" evidence="1">
    <location>
        <begin position="66"/>
        <end position="84"/>
    </location>
</feature>
<sequence length="1683" mass="178290">MPPSLPAPVLTIAPGALKDLDGSDHLSGLWFVFTKCKTSLHDGRRLENISWRLWYRELASLSSYRPLTPDSPSQPATKQKPVTFSSSKRRTGSTSSLPGGSSPHQPIGRVIFEMLPGSSPETTKVLNSKLKLPPTVASIREADTLSISIVPPKAEPSASSSDSSPGISLPFTRSRPQPQTNTHSSPSLSSTSNSNHSSGATGPLVVVVNPTPNPTPHPTPPATPVFPAAVFPTSGESIPNVAAEVLASAAQAPSSQPSLSRPSAKFLTPVMVPTISQTPPRHLIPSSLQPPSPSNDSASSVSGSPFTAVTDTSANTTSTTPDSMLKSMDAKKFASGLTHDHDRSCSPTTSQNNGYTSTVYPYQPHMDGHLHGSGSDPANTSHKPPFALNSTGLVPYSNQSILSQSSRHQSLYSADPPLQSKLPSSHLYPQSSHPYQSQSHSQHSHSRPKSQAKPPEQSYAHAAHPHGPYPSHHPVSKIRDETSASGTVSPDASASSLNKDDTRIGVIQGATTGGMGGVIGTAKSKSNANSKPTSNSATSSSTSTSNPDLRLRNRNQGLPNALYNGVNGGMNVQHQKSGVTKHRDGLGHAYGPGHGGGGAGGGHGDKSQGQSQIQGGHSSSSRRQSMDSEMSVSWSGSESDGEGSRERLGQGDKDKDKPTGSPSVNSPGLSSVGGSGSASASGGSRGGRTRSRSRARSERHSGLMMMSASAKNRKKASVGDPVGKKRLGCGTTGKNATANSSPSASQAQGQGNGHGLGEVKLGIDNQARVEGKEKEKEGKQPLSAATLTYLTSGTSGSRGPAQGQTQVVETEKKREREQTVTKKSMQRMLANLESVIADESSSSGNNILSSSPAEMYHVFAAAPGPTKTTSGITSAAAFAPAVAPAPYHQMSSRLAPAATTSTAAAPAPPSGTRPKGMFNIGSHSSDGDQSKSGYSVGDSTSTGFDSAGSDSRRISNESPRSSGEILPVVDEAPQPSSGSPQKSATRANSRIEPSATIMPPVASGGEKEKGKKMMEGASKSGSRSQSRRSSAASKDRNKDIPSTDAPKQVQGQAPYPSASTSIAAQQQPSQTLLRVNTLPAMVNGVPELTSDEAMAAATAFVEQLQQQQKNPRKVVITTDNDDDDDDDDDDDTLDDGEERPVIEGDDDDSDFVTEESGEEGGEEEGEWTSDESDGDEIVVGRKNRGKAGDTRATTAAAGQEKKNQEQGPTQAQAQAQQQQQPVAGRLGLQRPPIHSRHLSQPNVPTIAGVAKAEQQAQLQLEYEEQQRQLRLDQLRLAQQQQQLQQLQQVRAPGIQRSSSRRGRDREKEEIRRQQEDIKIREVVLEAQRQRDMFAKVPERSYSNLTRTKSGLSQLMNPDPQLIPSAQGKLVQQQQPVKGGISMMAPPKDGQGQGQQPQGQQRQQVKDAPTTVRSPPSRMSALKPSKSSVALPVAAQVTAASVKDSVLVKGKEKERVLENVGSGSKYRPKGRPQDQEMETDSEDEGQTAMHGSVAVKERLERFLKTSSAGSSKQQQPQQNQPSKQQPRRPPSLRQTQTEAAVSNQPASPTVLPIQRSQSQIIQPLGYPYNLPPVPPSSPRTTRQRMLREEMSESVRQNLLWHRQLSKAAVLGPRRRSSENNGLAPLTSISTVPPLVRLTKKKTPLDSPAGEQGGQEANSAEGVAMTFHDRKVPMTRTRSWAGGGR</sequence>
<feature type="compositionally biased region" description="Acidic residues" evidence="1">
    <location>
        <begin position="1119"/>
        <end position="1176"/>
    </location>
</feature>
<dbReference type="PANTHER" id="PTHR28014">
    <property type="entry name" value="NEGATIVE REGULATOR OF RAS-CAMP PATHWAY"/>
    <property type="match status" value="1"/>
</dbReference>
<feature type="compositionally biased region" description="Low complexity" evidence="1">
    <location>
        <begin position="607"/>
        <end position="638"/>
    </location>
</feature>
<dbReference type="GO" id="GO:0005737">
    <property type="term" value="C:cytoplasm"/>
    <property type="evidence" value="ECO:0007669"/>
    <property type="project" value="TreeGrafter"/>
</dbReference>
<feature type="region of interest" description="Disordered" evidence="1">
    <location>
        <begin position="1286"/>
        <end position="1317"/>
    </location>
</feature>
<dbReference type="InterPro" id="IPR013860">
    <property type="entry name" value="AreA_GATA"/>
</dbReference>
<dbReference type="GO" id="GO:0031930">
    <property type="term" value="P:mitochondria-nucleus signaling pathway"/>
    <property type="evidence" value="ECO:0007669"/>
    <property type="project" value="TreeGrafter"/>
</dbReference>
<feature type="compositionally biased region" description="Low complexity" evidence="1">
    <location>
        <begin position="782"/>
        <end position="797"/>
    </location>
</feature>
<feature type="compositionally biased region" description="Polar residues" evidence="1">
    <location>
        <begin position="345"/>
        <end position="360"/>
    </location>
</feature>
<feature type="region of interest" description="Disordered" evidence="1">
    <location>
        <begin position="886"/>
        <end position="1068"/>
    </location>
</feature>